<evidence type="ECO:0000256" key="1">
    <source>
        <dbReference type="SAM" id="MobiDB-lite"/>
    </source>
</evidence>
<evidence type="ECO:0000313" key="3">
    <source>
        <dbReference type="Proteomes" id="UP000054683"/>
    </source>
</evidence>
<dbReference type="RefSeq" id="WP_156529005.1">
    <property type="nucleotide sequence ID" value="NZ_FCOK02000050.1"/>
</dbReference>
<dbReference type="OrthoDB" id="9115393at2"/>
<dbReference type="EMBL" id="FCOK02000050">
    <property type="protein sequence ID" value="SAL55678.1"/>
    <property type="molecule type" value="Genomic_DNA"/>
</dbReference>
<proteinExistence type="predicted"/>
<name>A0A158IGH7_9BURK</name>
<organism evidence="2 3">
    <name type="scientific">Caballeronia udeis</name>
    <dbReference type="NCBI Taxonomy" id="1232866"/>
    <lineage>
        <taxon>Bacteria</taxon>
        <taxon>Pseudomonadati</taxon>
        <taxon>Pseudomonadota</taxon>
        <taxon>Betaproteobacteria</taxon>
        <taxon>Burkholderiales</taxon>
        <taxon>Burkholderiaceae</taxon>
        <taxon>Caballeronia</taxon>
    </lineage>
</organism>
<dbReference type="Proteomes" id="UP000054683">
    <property type="component" value="Unassembled WGS sequence"/>
</dbReference>
<feature type="region of interest" description="Disordered" evidence="1">
    <location>
        <begin position="1"/>
        <end position="22"/>
    </location>
</feature>
<evidence type="ECO:0000313" key="2">
    <source>
        <dbReference type="EMBL" id="SAL55678.1"/>
    </source>
</evidence>
<sequence length="88" mass="9379">MGISFAPKTVAPSASKRSNGNARPLPLPFELHQCGRLRVGHLLTVFGISSPEFYSRKKAGLLPAADGHDGRPFWNASTIIAYLSGGQS</sequence>
<protein>
    <submittedName>
        <fullName evidence="2">Uncharacterized protein</fullName>
    </submittedName>
</protein>
<dbReference type="AlphaFoldDB" id="A0A158IGH7"/>
<reference evidence="2 3" key="1">
    <citation type="submission" date="2016-01" db="EMBL/GenBank/DDBJ databases">
        <authorList>
            <person name="Oliw E.H."/>
        </authorList>
    </citation>
    <scope>NUCLEOTIDE SEQUENCE [LARGE SCALE GENOMIC DNA]</scope>
    <source>
        <strain evidence="2">LMG 27134</strain>
    </source>
</reference>
<gene>
    <name evidence="2" type="ORF">AWB69_05987</name>
</gene>
<accession>A0A158IGH7</accession>